<reference evidence="8 9" key="1">
    <citation type="submission" date="2017-09" db="EMBL/GenBank/DDBJ databases">
        <title>Depth-based differentiation of microbial function through sediment-hosted aquifers and enrichment of novel symbionts in the deep terrestrial subsurface.</title>
        <authorList>
            <person name="Probst A.J."/>
            <person name="Ladd B."/>
            <person name="Jarett J.K."/>
            <person name="Geller-Mcgrath D.E."/>
            <person name="Sieber C.M."/>
            <person name="Emerson J.B."/>
            <person name="Anantharaman K."/>
            <person name="Thomas B.C."/>
            <person name="Malmstrom R."/>
            <person name="Stieglmeier M."/>
            <person name="Klingl A."/>
            <person name="Woyke T."/>
            <person name="Ryan C.M."/>
            <person name="Banfield J.F."/>
        </authorList>
    </citation>
    <scope>NUCLEOTIDE SEQUENCE [LARGE SCALE GENOMIC DNA]</scope>
    <source>
        <strain evidence="8">CG11_big_fil_rev_8_21_14_0_20_42_15</strain>
    </source>
</reference>
<feature type="transmembrane region" description="Helical" evidence="6">
    <location>
        <begin position="12"/>
        <end position="31"/>
    </location>
</feature>
<evidence type="ECO:0000256" key="5">
    <source>
        <dbReference type="ARBA" id="ARBA00023136"/>
    </source>
</evidence>
<dbReference type="PANTHER" id="PTHR30093:SF44">
    <property type="entry name" value="TYPE II SECRETION SYSTEM CORE PROTEIN G"/>
    <property type="match status" value="1"/>
</dbReference>
<keyword evidence="5 6" id="KW-0472">Membrane</keyword>
<name>A0A2H0Q0Z3_9BACT</name>
<dbReference type="InterPro" id="IPR012902">
    <property type="entry name" value="N_methyl_site"/>
</dbReference>
<organism evidence="8 9">
    <name type="scientific">Candidatus Berkelbacteria bacterium CG11_big_fil_rev_8_21_14_0_20_42_15</name>
    <dbReference type="NCBI Taxonomy" id="1974517"/>
    <lineage>
        <taxon>Bacteria</taxon>
        <taxon>Candidatus Berkelbacteria</taxon>
    </lineage>
</organism>
<keyword evidence="2" id="KW-0488">Methylation</keyword>
<comment type="caution">
    <text evidence="8">The sequence shown here is derived from an EMBL/GenBank/DDBJ whole genome shotgun (WGS) entry which is preliminary data.</text>
</comment>
<dbReference type="Gene3D" id="3.30.700.10">
    <property type="entry name" value="Glycoprotein, Type 4 Pilin"/>
    <property type="match status" value="1"/>
</dbReference>
<sequence>MKRKEGFTLIELLVVIAIIAILAAILFPVFAKAREKARQTSCLSNVKQIMMAWKMYAQDFDGQYTQHVFAFRLPNAYWWYWPMQAYVRNFQIFQCPSDAPHNFQNDPMAECSYGMDWLYCNGRYIRSSWGVWNYTPVIPRPWKVGGCEEFIDNPADTICVTDCIGYTTDASGTHYPLPFVNDAQSGGGTRYAIYWTNVDPRHNDGVNCGYIDGHAKWNKKDAIREWERWNATGFSFGVLGP</sequence>
<dbReference type="PROSITE" id="PS00409">
    <property type="entry name" value="PROKAR_NTER_METHYL"/>
    <property type="match status" value="1"/>
</dbReference>
<dbReference type="PANTHER" id="PTHR30093">
    <property type="entry name" value="GENERAL SECRETION PATHWAY PROTEIN G"/>
    <property type="match status" value="1"/>
</dbReference>
<dbReference type="GO" id="GO:0015628">
    <property type="term" value="P:protein secretion by the type II secretion system"/>
    <property type="evidence" value="ECO:0007669"/>
    <property type="project" value="InterPro"/>
</dbReference>
<dbReference type="PRINTS" id="PR00813">
    <property type="entry name" value="BCTERIALGSPG"/>
</dbReference>
<proteinExistence type="predicted"/>
<accession>A0A2H0Q0Z3</accession>
<dbReference type="NCBIfam" id="TIGR02532">
    <property type="entry name" value="IV_pilin_GFxxxE"/>
    <property type="match status" value="1"/>
</dbReference>
<evidence type="ECO:0000259" key="7">
    <source>
        <dbReference type="Pfam" id="PF07596"/>
    </source>
</evidence>
<evidence type="ECO:0000256" key="2">
    <source>
        <dbReference type="ARBA" id="ARBA00022481"/>
    </source>
</evidence>
<dbReference type="GO" id="GO:0016020">
    <property type="term" value="C:membrane"/>
    <property type="evidence" value="ECO:0007669"/>
    <property type="project" value="UniProtKB-SubCell"/>
</dbReference>
<dbReference type="EMBL" id="PCXF01000017">
    <property type="protein sequence ID" value="PIR27476.1"/>
    <property type="molecule type" value="Genomic_DNA"/>
</dbReference>
<evidence type="ECO:0000256" key="4">
    <source>
        <dbReference type="ARBA" id="ARBA00022989"/>
    </source>
</evidence>
<dbReference type="AlphaFoldDB" id="A0A2H0Q0Z3"/>
<dbReference type="InterPro" id="IPR011453">
    <property type="entry name" value="DUF1559"/>
</dbReference>
<evidence type="ECO:0000313" key="9">
    <source>
        <dbReference type="Proteomes" id="UP000231154"/>
    </source>
</evidence>
<dbReference type="InterPro" id="IPR045584">
    <property type="entry name" value="Pilin-like"/>
</dbReference>
<keyword evidence="3 6" id="KW-0812">Transmembrane</keyword>
<evidence type="ECO:0000313" key="8">
    <source>
        <dbReference type="EMBL" id="PIR27476.1"/>
    </source>
</evidence>
<dbReference type="Pfam" id="PF07596">
    <property type="entry name" value="SBP_bac_10"/>
    <property type="match status" value="1"/>
</dbReference>
<evidence type="ECO:0000256" key="1">
    <source>
        <dbReference type="ARBA" id="ARBA00004167"/>
    </source>
</evidence>
<dbReference type="Pfam" id="PF07963">
    <property type="entry name" value="N_methyl"/>
    <property type="match status" value="1"/>
</dbReference>
<evidence type="ECO:0000256" key="6">
    <source>
        <dbReference type="SAM" id="Phobius"/>
    </source>
</evidence>
<evidence type="ECO:0000256" key="3">
    <source>
        <dbReference type="ARBA" id="ARBA00022692"/>
    </source>
</evidence>
<dbReference type="SUPFAM" id="SSF54523">
    <property type="entry name" value="Pili subunits"/>
    <property type="match status" value="1"/>
</dbReference>
<protein>
    <recommendedName>
        <fullName evidence="7">DUF1559 domain-containing protein</fullName>
    </recommendedName>
</protein>
<feature type="domain" description="DUF1559" evidence="7">
    <location>
        <begin position="32"/>
        <end position="61"/>
    </location>
</feature>
<dbReference type="InterPro" id="IPR000983">
    <property type="entry name" value="Bac_GSPG_pilin"/>
</dbReference>
<dbReference type="Proteomes" id="UP000231154">
    <property type="component" value="Unassembled WGS sequence"/>
</dbReference>
<gene>
    <name evidence="8" type="ORF">COV40_00560</name>
</gene>
<keyword evidence="4 6" id="KW-1133">Transmembrane helix</keyword>
<dbReference type="GO" id="GO:0015627">
    <property type="term" value="C:type II protein secretion system complex"/>
    <property type="evidence" value="ECO:0007669"/>
    <property type="project" value="InterPro"/>
</dbReference>
<comment type="subcellular location">
    <subcellularLocation>
        <location evidence="1">Membrane</location>
        <topology evidence="1">Single-pass membrane protein</topology>
    </subcellularLocation>
</comment>